<keyword evidence="4" id="KW-1185">Reference proteome</keyword>
<reference evidence="3 4" key="1">
    <citation type="journal article" date="2006" name="Science">
        <title>Phytophthora genome sequences uncover evolutionary origins and mechanisms of pathogenesis.</title>
        <authorList>
            <person name="Tyler B.M."/>
            <person name="Tripathy S."/>
            <person name="Zhang X."/>
            <person name="Dehal P."/>
            <person name="Jiang R.H."/>
            <person name="Aerts A."/>
            <person name="Arredondo F.D."/>
            <person name="Baxter L."/>
            <person name="Bensasson D."/>
            <person name="Beynon J.L."/>
            <person name="Chapman J."/>
            <person name="Damasceno C.M."/>
            <person name="Dorrance A.E."/>
            <person name="Dou D."/>
            <person name="Dickerman A.W."/>
            <person name="Dubchak I.L."/>
            <person name="Garbelotto M."/>
            <person name="Gijzen M."/>
            <person name="Gordon S.G."/>
            <person name="Govers F."/>
            <person name="Grunwald N.J."/>
            <person name="Huang W."/>
            <person name="Ivors K.L."/>
            <person name="Jones R.W."/>
            <person name="Kamoun S."/>
            <person name="Krampis K."/>
            <person name="Lamour K.H."/>
            <person name="Lee M.K."/>
            <person name="McDonald W.H."/>
            <person name="Medina M."/>
            <person name="Meijer H.J."/>
            <person name="Nordberg E.K."/>
            <person name="Maclean D.J."/>
            <person name="Ospina-Giraldo M.D."/>
            <person name="Morris P.F."/>
            <person name="Phuntumart V."/>
            <person name="Putnam N.H."/>
            <person name="Rash S."/>
            <person name="Rose J.K."/>
            <person name="Sakihama Y."/>
            <person name="Salamov A.A."/>
            <person name="Savidor A."/>
            <person name="Scheuring C.F."/>
            <person name="Smith B.M."/>
            <person name="Sobral B.W."/>
            <person name="Terry A."/>
            <person name="Torto-Alalibo T.A."/>
            <person name="Win J."/>
            <person name="Xu Z."/>
            <person name="Zhang H."/>
            <person name="Grigoriev I.V."/>
            <person name="Rokhsar D.S."/>
            <person name="Boore J.L."/>
        </authorList>
    </citation>
    <scope>NUCLEOTIDE SEQUENCE [LARGE SCALE GENOMIC DNA]</scope>
    <source>
        <strain evidence="3 4">P6497</strain>
    </source>
</reference>
<dbReference type="GO" id="GO:0006310">
    <property type="term" value="P:DNA recombination"/>
    <property type="evidence" value="ECO:0007669"/>
    <property type="project" value="UniProtKB-KW"/>
</dbReference>
<gene>
    <name evidence="3" type="ORF">PHYSODRAFT_498553</name>
</gene>
<evidence type="ECO:0000256" key="2">
    <source>
        <dbReference type="ARBA" id="ARBA00023172"/>
    </source>
</evidence>
<dbReference type="InterPro" id="IPR052925">
    <property type="entry name" value="Phage_Integrase-like_Recomb"/>
</dbReference>
<dbReference type="Proteomes" id="UP000002640">
    <property type="component" value="Unassembled WGS sequence"/>
</dbReference>
<dbReference type="GeneID" id="20657576"/>
<dbReference type="Gene3D" id="1.10.150.130">
    <property type="match status" value="1"/>
</dbReference>
<evidence type="ECO:0008006" key="5">
    <source>
        <dbReference type="Google" id="ProtNLM"/>
    </source>
</evidence>
<proteinExistence type="predicted"/>
<dbReference type="SUPFAM" id="SSF56349">
    <property type="entry name" value="DNA breaking-rejoining enzymes"/>
    <property type="match status" value="1"/>
</dbReference>
<dbReference type="GO" id="GO:0015074">
    <property type="term" value="P:DNA integration"/>
    <property type="evidence" value="ECO:0007669"/>
    <property type="project" value="InterPro"/>
</dbReference>
<dbReference type="EMBL" id="JH159154">
    <property type="protein sequence ID" value="EGZ18436.1"/>
    <property type="molecule type" value="Genomic_DNA"/>
</dbReference>
<evidence type="ECO:0000313" key="4">
    <source>
        <dbReference type="Proteomes" id="UP000002640"/>
    </source>
</evidence>
<dbReference type="KEGG" id="psoj:PHYSODRAFT_498553"/>
<name>G4ZEH1_PHYSP</name>
<dbReference type="InterPro" id="IPR013762">
    <property type="entry name" value="Integrase-like_cat_sf"/>
</dbReference>
<keyword evidence="2" id="KW-0233">DNA recombination</keyword>
<dbReference type="PANTHER" id="PTHR34605">
    <property type="entry name" value="PHAGE_INTEGRASE DOMAIN-CONTAINING PROTEIN"/>
    <property type="match status" value="1"/>
</dbReference>
<dbReference type="Gene3D" id="1.10.443.10">
    <property type="entry name" value="Intergrase catalytic core"/>
    <property type="match status" value="1"/>
</dbReference>
<dbReference type="InParanoid" id="G4ZEH1"/>
<dbReference type="STRING" id="1094619.G4ZEH1"/>
<dbReference type="RefSeq" id="XP_009527494.1">
    <property type="nucleotide sequence ID" value="XM_009529199.1"/>
</dbReference>
<protein>
    <recommendedName>
        <fullName evidence="5">Tyr recombinase domain-containing protein</fullName>
    </recommendedName>
</protein>
<sequence>MQENLHRLLESLQSESLATTSKIKYASTWTQWCRWCERLQFAKWLPEDRRQHSYQLALFATYCWKYGWGKSGSGNSASTVLSKVSHIAWHHRRTLGYNVGLLPGHQLAITAMRRKDPSSKPKSPVTSAILKCLHELLDFAVAQHRVIWGASVLGFFFLLRRSEYLAQGSRMHDYAIRRADVKFVDARGHETRNLHDVTSVILQFRGSISDQFGKGTSRELARSGHRWCCPVLAALYLVRHHKALRIDAGELLCKVDASHNLQVSDVVRAIKAAAGRAGHNPQDYASHSLRSGGATALFNAGFDSLAVKLFGRWKSDAVERYTRISGQLTSRMVANAAEARIASSLGASPTPGYPGSGGATMQLRHHCAAFGTPPES</sequence>
<dbReference type="PANTHER" id="PTHR34605:SF3">
    <property type="entry name" value="P CELL-TYPE AGGLUTINATION PROTEIN MAP4-LIKE-RELATED"/>
    <property type="match status" value="1"/>
</dbReference>
<evidence type="ECO:0000256" key="1">
    <source>
        <dbReference type="ARBA" id="ARBA00023125"/>
    </source>
</evidence>
<accession>G4ZEH1</accession>
<dbReference type="InterPro" id="IPR011010">
    <property type="entry name" value="DNA_brk_join_enz"/>
</dbReference>
<dbReference type="GO" id="GO:0003677">
    <property type="term" value="F:DNA binding"/>
    <property type="evidence" value="ECO:0007669"/>
    <property type="project" value="UniProtKB-KW"/>
</dbReference>
<evidence type="ECO:0000313" key="3">
    <source>
        <dbReference type="EMBL" id="EGZ18436.1"/>
    </source>
</evidence>
<organism evidence="3 4">
    <name type="scientific">Phytophthora sojae (strain P6497)</name>
    <name type="common">Soybean stem and root rot agent</name>
    <name type="synonym">Phytophthora megasperma f. sp. glycines</name>
    <dbReference type="NCBI Taxonomy" id="1094619"/>
    <lineage>
        <taxon>Eukaryota</taxon>
        <taxon>Sar</taxon>
        <taxon>Stramenopiles</taxon>
        <taxon>Oomycota</taxon>
        <taxon>Peronosporomycetes</taxon>
        <taxon>Peronosporales</taxon>
        <taxon>Peronosporaceae</taxon>
        <taxon>Phytophthora</taxon>
    </lineage>
</organism>
<dbReference type="AlphaFoldDB" id="G4ZEH1"/>
<keyword evidence="1" id="KW-0238">DNA-binding</keyword>
<dbReference type="InterPro" id="IPR010998">
    <property type="entry name" value="Integrase_recombinase_N"/>
</dbReference>
<dbReference type="OMA" id="HCAAFGT"/>